<evidence type="ECO:0000259" key="2">
    <source>
        <dbReference type="Pfam" id="PF01609"/>
    </source>
</evidence>
<evidence type="ECO:0000259" key="3">
    <source>
        <dbReference type="Pfam" id="PF13006"/>
    </source>
</evidence>
<dbReference type="GO" id="GO:0006313">
    <property type="term" value="P:DNA transposition"/>
    <property type="evidence" value="ECO:0007669"/>
    <property type="project" value="InterPro"/>
</dbReference>
<evidence type="ECO:0000256" key="1">
    <source>
        <dbReference type="SAM" id="MobiDB-lite"/>
    </source>
</evidence>
<dbReference type="PANTHER" id="PTHR37529:SF1">
    <property type="entry name" value="TRANSPOSASE INSG FOR INSERTION SEQUENCE ELEMENT IS4-RELATED"/>
    <property type="match status" value="1"/>
</dbReference>
<dbReference type="GO" id="GO:0004803">
    <property type="term" value="F:transposase activity"/>
    <property type="evidence" value="ECO:0007669"/>
    <property type="project" value="InterPro"/>
</dbReference>
<feature type="domain" description="Transposase IS4 N-terminal" evidence="3">
    <location>
        <begin position="16"/>
        <end position="108"/>
    </location>
</feature>
<dbReference type="InterPro" id="IPR012337">
    <property type="entry name" value="RNaseH-like_sf"/>
</dbReference>
<dbReference type="PANTHER" id="PTHR37529">
    <property type="entry name" value="TRANSPOSASE INSG FOR INSERTION SEQUENCE ELEMENT IS4-RELATED"/>
    <property type="match status" value="1"/>
</dbReference>
<dbReference type="RefSeq" id="WP_038191213.1">
    <property type="nucleotide sequence ID" value="NZ_JRWP01000025.1"/>
</dbReference>
<dbReference type="SUPFAM" id="SSF53098">
    <property type="entry name" value="Ribonuclease H-like"/>
    <property type="match status" value="1"/>
</dbReference>
<evidence type="ECO:0000313" key="5">
    <source>
        <dbReference type="Proteomes" id="UP000030451"/>
    </source>
</evidence>
<dbReference type="AlphaFoldDB" id="A0A0A5HY54"/>
<protein>
    <submittedName>
        <fullName evidence="4">Transposase</fullName>
    </submittedName>
</protein>
<sequence>MLAHWLIDVDDFASPDSLALFQKELPLEWINKALNETNKASMRRRKLPAELVVWLLVGIGLYRDRPITDVLDKLDLKLSNHLGESIAPSAIPQARKRLTAEPLKALFAMTAQHWTQSEDSEDTWCGLRLFSVDGTQFRTHDTKALAEHYQYVKYSKNRHTEYPIVRLCALCSLRSRLLHDVAFGPSSTGEVNYAKQLISSTTPNSLTIFDRCYLSAELMINWQRQHGSSHWMTPIKSNTQYEVVKQLDKEGRDLIVEMDVSLHARKQDPSLPEKWQARLALYPEPEQPNHIKGVLTSLIDSKYDLQSLLDVYFERWEVENSYGEIKHDMLEDELLLRSQSVEGVEQELWGILIAYNLVRVEISRIAKEAKVSPLRISFMMALRDIQDELMWCAIASPGSIPKKLRAMRERVKRYILPERKKRSKSRTVRMSKTRYPVRSKHVK</sequence>
<proteinExistence type="predicted"/>
<dbReference type="InterPro" id="IPR047952">
    <property type="entry name" value="Transpos_IS4"/>
</dbReference>
<gene>
    <name evidence="4" type="ORF">NM06_11960</name>
</gene>
<dbReference type="Pfam" id="PF01609">
    <property type="entry name" value="DDE_Tnp_1"/>
    <property type="match status" value="1"/>
</dbReference>
<dbReference type="GO" id="GO:0003677">
    <property type="term" value="F:DNA binding"/>
    <property type="evidence" value="ECO:0007669"/>
    <property type="project" value="InterPro"/>
</dbReference>
<feature type="domain" description="Transposase IS4-like" evidence="2">
    <location>
        <begin position="126"/>
        <end position="357"/>
    </location>
</feature>
<name>A0A0A5HY54_PHOS4</name>
<dbReference type="InterPro" id="IPR002559">
    <property type="entry name" value="Transposase_11"/>
</dbReference>
<evidence type="ECO:0000313" key="4">
    <source>
        <dbReference type="EMBL" id="KGY08439.1"/>
    </source>
</evidence>
<dbReference type="OrthoDB" id="9796012at2"/>
<accession>A0A0A5HY54</accession>
<dbReference type="Proteomes" id="UP000030451">
    <property type="component" value="Unassembled WGS sequence"/>
</dbReference>
<dbReference type="InterPro" id="IPR024473">
    <property type="entry name" value="Transposases_IS4_N"/>
</dbReference>
<dbReference type="NCBIfam" id="NF033592">
    <property type="entry name" value="transpos_IS4_1"/>
    <property type="match status" value="1"/>
</dbReference>
<reference evidence="4 5" key="1">
    <citation type="submission" date="2014-10" db="EMBL/GenBank/DDBJ databases">
        <title>Genome sequencing of Vibrio sinaloensis T08.</title>
        <authorList>
            <person name="Chan K.-G."/>
            <person name="Mohamad N.I."/>
        </authorList>
    </citation>
    <scope>NUCLEOTIDE SEQUENCE [LARGE SCALE GENOMIC DNA]</scope>
    <source>
        <strain evidence="4 5">T08</strain>
    </source>
</reference>
<comment type="caution">
    <text evidence="4">The sequence shown here is derived from an EMBL/GenBank/DDBJ whole genome shotgun (WGS) entry which is preliminary data.</text>
</comment>
<organism evidence="4 5">
    <name type="scientific">Photobacterium sp. (strain ATCC 43367)</name>
    <dbReference type="NCBI Taxonomy" id="379097"/>
    <lineage>
        <taxon>Bacteria</taxon>
        <taxon>Pseudomonadati</taxon>
        <taxon>Pseudomonadota</taxon>
        <taxon>Gammaproteobacteria</taxon>
        <taxon>Vibrionales</taxon>
        <taxon>Vibrionaceae</taxon>
        <taxon>Vibrio</taxon>
        <taxon>Vibrio oreintalis group</taxon>
    </lineage>
</organism>
<dbReference type="EMBL" id="JRWP01000025">
    <property type="protein sequence ID" value="KGY08439.1"/>
    <property type="molecule type" value="Genomic_DNA"/>
</dbReference>
<dbReference type="Pfam" id="PF13006">
    <property type="entry name" value="Nterm_IS4"/>
    <property type="match status" value="1"/>
</dbReference>
<feature type="region of interest" description="Disordered" evidence="1">
    <location>
        <begin position="420"/>
        <end position="443"/>
    </location>
</feature>